<dbReference type="InterPro" id="IPR024495">
    <property type="entry name" value="DUF2771"/>
</dbReference>
<reference evidence="2 3" key="1">
    <citation type="submission" date="2024-10" db="EMBL/GenBank/DDBJ databases">
        <title>The Natural Products Discovery Center: Release of the First 8490 Sequenced Strains for Exploring Actinobacteria Biosynthetic Diversity.</title>
        <authorList>
            <person name="Kalkreuter E."/>
            <person name="Kautsar S.A."/>
            <person name="Yang D."/>
            <person name="Bader C.D."/>
            <person name="Teijaro C.N."/>
            <person name="Fluegel L."/>
            <person name="Davis C.M."/>
            <person name="Simpson J.R."/>
            <person name="Lauterbach L."/>
            <person name="Steele A.D."/>
            <person name="Gui C."/>
            <person name="Meng S."/>
            <person name="Li G."/>
            <person name="Viehrig K."/>
            <person name="Ye F."/>
            <person name="Su P."/>
            <person name="Kiefer A.F."/>
            <person name="Nichols A."/>
            <person name="Cepeda A.J."/>
            <person name="Yan W."/>
            <person name="Fan B."/>
            <person name="Jiang Y."/>
            <person name="Adhikari A."/>
            <person name="Zheng C.-J."/>
            <person name="Schuster L."/>
            <person name="Cowan T.M."/>
            <person name="Smanski M.J."/>
            <person name="Chevrette M.G."/>
            <person name="De Carvalho L.P.S."/>
            <person name="Shen B."/>
        </authorList>
    </citation>
    <scope>NUCLEOTIDE SEQUENCE [LARGE SCALE GENOMIC DNA]</scope>
    <source>
        <strain evidence="2 3">NPDC004045</strain>
    </source>
</reference>
<name>A0ABW6PJ41_9NOCA</name>
<keyword evidence="1" id="KW-0732">Signal</keyword>
<proteinExistence type="predicted"/>
<dbReference type="Proteomes" id="UP001601444">
    <property type="component" value="Unassembled WGS sequence"/>
</dbReference>
<organism evidence="2 3">
    <name type="scientific">Nocardia thailandica</name>
    <dbReference type="NCBI Taxonomy" id="257275"/>
    <lineage>
        <taxon>Bacteria</taxon>
        <taxon>Bacillati</taxon>
        <taxon>Actinomycetota</taxon>
        <taxon>Actinomycetes</taxon>
        <taxon>Mycobacteriales</taxon>
        <taxon>Nocardiaceae</taxon>
        <taxon>Nocardia</taxon>
    </lineage>
</organism>
<accession>A0ABW6PJ41</accession>
<dbReference type="Pfam" id="PF10969">
    <property type="entry name" value="DUF2771"/>
    <property type="match status" value="1"/>
</dbReference>
<gene>
    <name evidence="2" type="ORF">ACFYTF_06200</name>
</gene>
<evidence type="ECO:0000256" key="1">
    <source>
        <dbReference type="SAM" id="SignalP"/>
    </source>
</evidence>
<feature type="chain" id="PRO_5045812623" evidence="1">
    <location>
        <begin position="26"/>
        <end position="169"/>
    </location>
</feature>
<feature type="signal peptide" evidence="1">
    <location>
        <begin position="1"/>
        <end position="25"/>
    </location>
</feature>
<evidence type="ECO:0000313" key="3">
    <source>
        <dbReference type="Proteomes" id="UP001601444"/>
    </source>
</evidence>
<comment type="caution">
    <text evidence="2">The sequence shown here is derived from an EMBL/GenBank/DDBJ whole genome shotgun (WGS) entry which is preliminary data.</text>
</comment>
<evidence type="ECO:0000313" key="2">
    <source>
        <dbReference type="EMBL" id="MFF0542412.1"/>
    </source>
</evidence>
<dbReference type="RefSeq" id="WP_043647492.1">
    <property type="nucleotide sequence ID" value="NZ_JBIAMX010000003.1"/>
</dbReference>
<protein>
    <submittedName>
        <fullName evidence="2">DUF2771 domain-containing protein</fullName>
    </submittedName>
</protein>
<keyword evidence="3" id="KW-1185">Reference proteome</keyword>
<dbReference type="EMBL" id="JBIAMX010000003">
    <property type="protein sequence ID" value="MFF0542412.1"/>
    <property type="molecule type" value="Genomic_DNA"/>
</dbReference>
<sequence length="169" mass="18531">MNKLNARTALILAAVALLVVAGATAAITAFAIHRAPERHPQITAYADGTTVTVDPFLYCTVRMEDCTYGETTPLTVRSGYPVQLSLPDKIADSPWLVQLIYQRPDGEQVDRILSFVDYPAARSLTIESQPEPDLRLAGIEVQLPILARDTTTGQETYIPHAAWSILTPR</sequence>